<dbReference type="PANTHER" id="PTHR35370:SF1">
    <property type="entry name" value="TYPE VI SECRETION SYSTEM COMPONENT TSSF1"/>
    <property type="match status" value="1"/>
</dbReference>
<evidence type="ECO:0000313" key="3">
    <source>
        <dbReference type="Proteomes" id="UP001243009"/>
    </source>
</evidence>
<evidence type="ECO:0000313" key="2">
    <source>
        <dbReference type="EMBL" id="MDO9712946.1"/>
    </source>
</evidence>
<dbReference type="NCBIfam" id="TIGR03359">
    <property type="entry name" value="VI_chp_6"/>
    <property type="match status" value="1"/>
</dbReference>
<dbReference type="Pfam" id="PF05947">
    <property type="entry name" value="T6SS_TssF"/>
    <property type="match status" value="1"/>
</dbReference>
<organism evidence="2 3">
    <name type="scientific">Paracraurococcus lichenis</name>
    <dbReference type="NCBI Taxonomy" id="3064888"/>
    <lineage>
        <taxon>Bacteria</taxon>
        <taxon>Pseudomonadati</taxon>
        <taxon>Pseudomonadota</taxon>
        <taxon>Alphaproteobacteria</taxon>
        <taxon>Acetobacterales</taxon>
        <taxon>Roseomonadaceae</taxon>
        <taxon>Paracraurococcus</taxon>
    </lineage>
</organism>
<keyword evidence="3" id="KW-1185">Reference proteome</keyword>
<comment type="caution">
    <text evidence="2">The sequence shown here is derived from an EMBL/GenBank/DDBJ whole genome shotgun (WGS) entry which is preliminary data.</text>
</comment>
<dbReference type="PANTHER" id="PTHR35370">
    <property type="entry name" value="CYTOPLASMIC PROTEIN-RELATED-RELATED"/>
    <property type="match status" value="1"/>
</dbReference>
<dbReference type="EMBL" id="JAUTWS010000064">
    <property type="protein sequence ID" value="MDO9712946.1"/>
    <property type="molecule type" value="Genomic_DNA"/>
</dbReference>
<proteinExistence type="predicted"/>
<protein>
    <submittedName>
        <fullName evidence="2">Type VI secretion system baseplate subunit TssF</fullName>
    </submittedName>
</protein>
<reference evidence="2 3" key="1">
    <citation type="submission" date="2023-08" db="EMBL/GenBank/DDBJ databases">
        <title>The draft genome sequence of Paracraurococcus sp. LOR1-02.</title>
        <authorList>
            <person name="Kingkaew E."/>
            <person name="Tanasupawat S."/>
        </authorList>
    </citation>
    <scope>NUCLEOTIDE SEQUENCE [LARGE SCALE GENOMIC DNA]</scope>
    <source>
        <strain evidence="2 3">LOR1-02</strain>
    </source>
</reference>
<gene>
    <name evidence="2" type="primary">tssF</name>
    <name evidence="2" type="ORF">Q7A36_31750</name>
</gene>
<dbReference type="PIRSF" id="PIRSF028304">
    <property type="entry name" value="UCP028304"/>
    <property type="match status" value="1"/>
</dbReference>
<dbReference type="InterPro" id="IPR010272">
    <property type="entry name" value="T6SS_TssF"/>
</dbReference>
<sequence length="621" mass="67069">MSDALLPYFRRELDALRRLAGEFAEAHPKIAGRLRLGADGADDPQVERLLEGVAFLAARVQHRLDDEFPELTDALLGLLYPHFLAPFPSCLVARLEPAEGLQAAARLPAGLAVDTEPVRGERCRFRTAYPVTLWPLEVESVRLQGLPLTAPANPAVQGRAAACLRIVLRCRGQDMTFARLGLDRLRLFLRGAPALPLYELLCAHALAVAYAEGPADTGAVILPPAAIAPVGFTPEEALLPWPARSFSGFRLLSEYFAFPQKFLFLDLCGMQARTRAGAGNRLEVFVWLDRSAPELERTLDAGAVALGCTPLVNLFPRHCEELPLDDTAIEARIVPEARRAGTFEVWSVERVWEQLSDGSARPWRPLYRMAHGDPDGGVPGGFYALARRAAGGADPGTEVWLAPHDPEARPEAARDTVLSIEALCLNRDLPKELPFGGGRPALSLVEGAPAVARLQALTPPTRTLRRPPRDGAWRLVSHLSLGHLSVVGGEAGAAALREVLRLYDLAEGTETRAAIAALLEVAATAGVARLPQEPRGPDDPRGRSGPAGPLGGSFCRGLDVTLTFDERGWESGGLYLLAAVLDRFLALHATVNAFTRTRVLLRGREDPVAEFPARAGARVLL</sequence>
<feature type="region of interest" description="Disordered" evidence="1">
    <location>
        <begin position="529"/>
        <end position="550"/>
    </location>
</feature>
<name>A0ABT9E9R4_9PROT</name>
<accession>A0ABT9E9R4</accession>
<dbReference type="RefSeq" id="WP_305107807.1">
    <property type="nucleotide sequence ID" value="NZ_JAUTWS010000064.1"/>
</dbReference>
<evidence type="ECO:0000256" key="1">
    <source>
        <dbReference type="SAM" id="MobiDB-lite"/>
    </source>
</evidence>
<dbReference type="Proteomes" id="UP001243009">
    <property type="component" value="Unassembled WGS sequence"/>
</dbReference>